<sequence length="285" mass="31839">MLSSPQAPAQEPRATGGANSITLSTASIGLQSPSWRWEYLPSYRLLQFDVETYLIQVFGEYNFDIHLRGDNWVFWVPRALSDDERSTLLSRRYLRRFDRPRRESALQIPAFANTSIQHNHILGTISPVERLETPPASTNTSIEQNHIPRTISPVESLETPPASTNTSIEHNHIPRTVSPVERLGTPPDSTNTSIQHNHIPKTISPVERLGALSLERCRVCEIILISWFLLAVVCLATGLWRSSATGHEGKGFTYAAWVVAAGSVVLLAVQKIHDRRCKLHRPGGD</sequence>
<keyword evidence="1" id="KW-0812">Transmembrane</keyword>
<accession>A0A9N9KXG8</accession>
<comment type="caution">
    <text evidence="2">The sequence shown here is derived from an EMBL/GenBank/DDBJ whole genome shotgun (WGS) entry which is preliminary data.</text>
</comment>
<organism evidence="2 3">
    <name type="scientific">Hymenoscyphus fraxineus</name>
    <dbReference type="NCBI Taxonomy" id="746836"/>
    <lineage>
        <taxon>Eukaryota</taxon>
        <taxon>Fungi</taxon>
        <taxon>Dikarya</taxon>
        <taxon>Ascomycota</taxon>
        <taxon>Pezizomycotina</taxon>
        <taxon>Leotiomycetes</taxon>
        <taxon>Helotiales</taxon>
        <taxon>Helotiaceae</taxon>
        <taxon>Hymenoscyphus</taxon>
    </lineage>
</organism>
<keyword evidence="1" id="KW-1133">Transmembrane helix</keyword>
<evidence type="ECO:0000313" key="2">
    <source>
        <dbReference type="EMBL" id="CAG8955721.1"/>
    </source>
</evidence>
<keyword evidence="3" id="KW-1185">Reference proteome</keyword>
<keyword evidence="1" id="KW-0472">Membrane</keyword>
<evidence type="ECO:0000256" key="1">
    <source>
        <dbReference type="SAM" id="Phobius"/>
    </source>
</evidence>
<evidence type="ECO:0000313" key="3">
    <source>
        <dbReference type="Proteomes" id="UP000696280"/>
    </source>
</evidence>
<reference evidence="2" key="1">
    <citation type="submission" date="2021-07" db="EMBL/GenBank/DDBJ databases">
        <authorList>
            <person name="Durling M."/>
        </authorList>
    </citation>
    <scope>NUCLEOTIDE SEQUENCE</scope>
</reference>
<proteinExistence type="predicted"/>
<feature type="transmembrane region" description="Helical" evidence="1">
    <location>
        <begin position="252"/>
        <end position="269"/>
    </location>
</feature>
<name>A0A9N9KXG8_9HELO</name>
<dbReference type="Proteomes" id="UP000696280">
    <property type="component" value="Unassembled WGS sequence"/>
</dbReference>
<dbReference type="OrthoDB" id="3565012at2759"/>
<feature type="transmembrane region" description="Helical" evidence="1">
    <location>
        <begin position="222"/>
        <end position="240"/>
    </location>
</feature>
<protein>
    <recommendedName>
        <fullName evidence="4">Transmembrane protein</fullName>
    </recommendedName>
</protein>
<evidence type="ECO:0008006" key="4">
    <source>
        <dbReference type="Google" id="ProtNLM"/>
    </source>
</evidence>
<gene>
    <name evidence="2" type="ORF">HYFRA_00010987</name>
</gene>
<dbReference type="EMBL" id="CAJVRL010000065">
    <property type="protein sequence ID" value="CAG8955721.1"/>
    <property type="molecule type" value="Genomic_DNA"/>
</dbReference>
<dbReference type="AlphaFoldDB" id="A0A9N9KXG8"/>